<dbReference type="EMBL" id="JALLAZ020001251">
    <property type="protein sequence ID" value="KAL3777968.1"/>
    <property type="molecule type" value="Genomic_DNA"/>
</dbReference>
<dbReference type="Gene3D" id="1.25.40.20">
    <property type="entry name" value="Ankyrin repeat-containing domain"/>
    <property type="match status" value="1"/>
</dbReference>
<keyword evidence="2 3" id="KW-0040">ANK repeat</keyword>
<gene>
    <name evidence="5" type="ORF">ACHAW5_003402</name>
</gene>
<feature type="compositionally biased region" description="Low complexity" evidence="4">
    <location>
        <begin position="14"/>
        <end position="48"/>
    </location>
</feature>
<dbReference type="Proteomes" id="UP001530315">
    <property type="component" value="Unassembled WGS sequence"/>
</dbReference>
<accession>A0ABD3NRQ2</accession>
<reference evidence="5 6" key="1">
    <citation type="submission" date="2024-10" db="EMBL/GenBank/DDBJ databases">
        <title>Updated reference genomes for cyclostephanoid diatoms.</title>
        <authorList>
            <person name="Roberts W.R."/>
            <person name="Alverson A.J."/>
        </authorList>
    </citation>
    <scope>NUCLEOTIDE SEQUENCE [LARGE SCALE GENOMIC DNA]</scope>
    <source>
        <strain evidence="5 6">AJA276-08</strain>
    </source>
</reference>
<evidence type="ECO:0000256" key="2">
    <source>
        <dbReference type="ARBA" id="ARBA00023043"/>
    </source>
</evidence>
<dbReference type="PANTHER" id="PTHR24171">
    <property type="entry name" value="ANKYRIN REPEAT DOMAIN-CONTAINING PROTEIN 39-RELATED"/>
    <property type="match status" value="1"/>
</dbReference>
<dbReference type="AlphaFoldDB" id="A0ABD3NRQ2"/>
<feature type="compositionally biased region" description="Basic and acidic residues" evidence="4">
    <location>
        <begin position="1"/>
        <end position="11"/>
    </location>
</feature>
<dbReference type="Pfam" id="PF12796">
    <property type="entry name" value="Ank_2"/>
    <property type="match status" value="1"/>
</dbReference>
<dbReference type="SMART" id="SM00248">
    <property type="entry name" value="ANK"/>
    <property type="match status" value="2"/>
</dbReference>
<dbReference type="SUPFAM" id="SSF48403">
    <property type="entry name" value="Ankyrin repeat"/>
    <property type="match status" value="1"/>
</dbReference>
<comment type="caution">
    <text evidence="5">The sequence shown here is derived from an EMBL/GenBank/DDBJ whole genome shotgun (WGS) entry which is preliminary data.</text>
</comment>
<feature type="repeat" description="ANK" evidence="3">
    <location>
        <begin position="172"/>
        <end position="203"/>
    </location>
</feature>
<evidence type="ECO:0000256" key="3">
    <source>
        <dbReference type="PROSITE-ProRule" id="PRU00023"/>
    </source>
</evidence>
<dbReference type="InterPro" id="IPR002110">
    <property type="entry name" value="Ankyrin_rpt"/>
</dbReference>
<sequence length="203" mass="22166">MQPRPCDDRFHTPRASASSSRSQNSNAYRVAAARDTITSARSTSSSDSEFNRTSMSFTDRGSRPAPSLAPSRYISDYTVPNQSAASFRAAAAAANMHQENDLQKIVPDLTIFSLARHGRAGEVEALLQRGFPADARDEYGNTLLMVACQNGNKKISKLSLKYGCDINVVNNGGKTALHFARRFGHMELGQYLITKGADEREST</sequence>
<keyword evidence="6" id="KW-1185">Reference proteome</keyword>
<dbReference type="PROSITE" id="PS50088">
    <property type="entry name" value="ANK_REPEAT"/>
    <property type="match status" value="2"/>
</dbReference>
<organism evidence="5 6">
    <name type="scientific">Stephanodiscus triporus</name>
    <dbReference type="NCBI Taxonomy" id="2934178"/>
    <lineage>
        <taxon>Eukaryota</taxon>
        <taxon>Sar</taxon>
        <taxon>Stramenopiles</taxon>
        <taxon>Ochrophyta</taxon>
        <taxon>Bacillariophyta</taxon>
        <taxon>Coscinodiscophyceae</taxon>
        <taxon>Thalassiosirophycidae</taxon>
        <taxon>Stephanodiscales</taxon>
        <taxon>Stephanodiscaceae</taxon>
        <taxon>Stephanodiscus</taxon>
    </lineage>
</organism>
<evidence type="ECO:0000313" key="5">
    <source>
        <dbReference type="EMBL" id="KAL3777968.1"/>
    </source>
</evidence>
<feature type="repeat" description="ANK" evidence="3">
    <location>
        <begin position="139"/>
        <end position="171"/>
    </location>
</feature>
<evidence type="ECO:0000256" key="4">
    <source>
        <dbReference type="SAM" id="MobiDB-lite"/>
    </source>
</evidence>
<keyword evidence="1" id="KW-0677">Repeat</keyword>
<evidence type="ECO:0000313" key="6">
    <source>
        <dbReference type="Proteomes" id="UP001530315"/>
    </source>
</evidence>
<protein>
    <submittedName>
        <fullName evidence="5">Uncharacterized protein</fullName>
    </submittedName>
</protein>
<name>A0ABD3NRQ2_9STRA</name>
<proteinExistence type="predicted"/>
<dbReference type="InterPro" id="IPR036770">
    <property type="entry name" value="Ankyrin_rpt-contain_sf"/>
</dbReference>
<dbReference type="PROSITE" id="PS50297">
    <property type="entry name" value="ANK_REP_REGION"/>
    <property type="match status" value="2"/>
</dbReference>
<evidence type="ECO:0000256" key="1">
    <source>
        <dbReference type="ARBA" id="ARBA00022737"/>
    </source>
</evidence>
<feature type="region of interest" description="Disordered" evidence="4">
    <location>
        <begin position="1"/>
        <end position="69"/>
    </location>
</feature>